<dbReference type="EMBL" id="JAQOWY010000124">
    <property type="protein sequence ID" value="KAK1850210.1"/>
    <property type="molecule type" value="Genomic_DNA"/>
</dbReference>
<accession>A0AAD9AP72</accession>
<keyword evidence="2" id="KW-1185">Reference proteome</keyword>
<evidence type="ECO:0000313" key="1">
    <source>
        <dbReference type="EMBL" id="KAK1850210.1"/>
    </source>
</evidence>
<comment type="caution">
    <text evidence="1">The sequence shown here is derived from an EMBL/GenBank/DDBJ whole genome shotgun (WGS) entry which is preliminary data.</text>
</comment>
<protein>
    <submittedName>
        <fullName evidence="1">Uncharacterized protein</fullName>
    </submittedName>
</protein>
<sequence>MAVMSGNKTNLLKDETDRSHVPVFPLWLSGIRIIQFVSVKVTSHMSGRTGLWQQILNEGPSLMVLRYRCSQQCYYSGLLGPSLADM</sequence>
<organism evidence="1 2">
    <name type="scientific">Colletotrichum chrysophilum</name>
    <dbReference type="NCBI Taxonomy" id="1836956"/>
    <lineage>
        <taxon>Eukaryota</taxon>
        <taxon>Fungi</taxon>
        <taxon>Dikarya</taxon>
        <taxon>Ascomycota</taxon>
        <taxon>Pezizomycotina</taxon>
        <taxon>Sordariomycetes</taxon>
        <taxon>Hypocreomycetidae</taxon>
        <taxon>Glomerellales</taxon>
        <taxon>Glomerellaceae</taxon>
        <taxon>Colletotrichum</taxon>
        <taxon>Colletotrichum gloeosporioides species complex</taxon>
    </lineage>
</organism>
<gene>
    <name evidence="1" type="ORF">CCHR01_07115</name>
</gene>
<name>A0AAD9AP72_9PEZI</name>
<proteinExistence type="predicted"/>
<evidence type="ECO:0000313" key="2">
    <source>
        <dbReference type="Proteomes" id="UP001243330"/>
    </source>
</evidence>
<reference evidence="1" key="1">
    <citation type="submission" date="2023-01" db="EMBL/GenBank/DDBJ databases">
        <title>Colletotrichum chrysophilum M932 genome sequence.</title>
        <authorList>
            <person name="Baroncelli R."/>
        </authorList>
    </citation>
    <scope>NUCLEOTIDE SEQUENCE</scope>
    <source>
        <strain evidence="1">M932</strain>
    </source>
</reference>
<dbReference type="Proteomes" id="UP001243330">
    <property type="component" value="Unassembled WGS sequence"/>
</dbReference>
<dbReference type="AlphaFoldDB" id="A0AAD9AP72"/>